<keyword evidence="7" id="KW-1185">Reference proteome</keyword>
<dbReference type="PANTHER" id="PTHR23170">
    <property type="entry name" value="NY-REN-58 ANTIGEN"/>
    <property type="match status" value="1"/>
</dbReference>
<dbReference type="GO" id="GO:0097539">
    <property type="term" value="C:ciliary transition fiber"/>
    <property type="evidence" value="ECO:0007669"/>
    <property type="project" value="TreeGrafter"/>
</dbReference>
<dbReference type="GO" id="GO:0060271">
    <property type="term" value="P:cilium assembly"/>
    <property type="evidence" value="ECO:0007669"/>
    <property type="project" value="TreeGrafter"/>
</dbReference>
<evidence type="ECO:0000256" key="5">
    <source>
        <dbReference type="SAM" id="Coils"/>
    </source>
</evidence>
<organism evidence="6 7">
    <name type="scientific">Hymenochirus boettgeri</name>
    <name type="common">Congo dwarf clawed frog</name>
    <dbReference type="NCBI Taxonomy" id="247094"/>
    <lineage>
        <taxon>Eukaryota</taxon>
        <taxon>Metazoa</taxon>
        <taxon>Chordata</taxon>
        <taxon>Craniata</taxon>
        <taxon>Vertebrata</taxon>
        <taxon>Euteleostomi</taxon>
        <taxon>Amphibia</taxon>
        <taxon>Batrachia</taxon>
        <taxon>Anura</taxon>
        <taxon>Pipoidea</taxon>
        <taxon>Pipidae</taxon>
        <taxon>Pipinae</taxon>
        <taxon>Hymenochirus</taxon>
    </lineage>
</organism>
<keyword evidence="3 5" id="KW-0175">Coiled coil</keyword>
<dbReference type="OrthoDB" id="311279at2759"/>
<dbReference type="GO" id="GO:0051660">
    <property type="term" value="P:establishment of centrosome localization"/>
    <property type="evidence" value="ECO:0007669"/>
    <property type="project" value="TreeGrafter"/>
</dbReference>
<reference evidence="6" key="1">
    <citation type="thesis" date="2020" institute="ProQuest LLC" country="789 East Eisenhower Parkway, Ann Arbor, MI, USA">
        <title>Comparative Genomics and Chromosome Evolution.</title>
        <authorList>
            <person name="Mudd A.B."/>
        </authorList>
    </citation>
    <scope>NUCLEOTIDE SEQUENCE</scope>
    <source>
        <strain evidence="6">Female2</strain>
        <tissue evidence="6">Blood</tissue>
    </source>
</reference>
<dbReference type="GO" id="GO:0005813">
    <property type="term" value="C:centrosome"/>
    <property type="evidence" value="ECO:0007669"/>
    <property type="project" value="UniProtKB-SubCell"/>
</dbReference>
<dbReference type="GO" id="GO:0005814">
    <property type="term" value="C:centriole"/>
    <property type="evidence" value="ECO:0007669"/>
    <property type="project" value="TreeGrafter"/>
</dbReference>
<keyword evidence="2" id="KW-0963">Cytoplasm</keyword>
<gene>
    <name evidence="6" type="ORF">GDO86_005683</name>
</gene>
<evidence type="ECO:0000256" key="1">
    <source>
        <dbReference type="ARBA" id="ARBA00004300"/>
    </source>
</evidence>
<evidence type="ECO:0000256" key="2">
    <source>
        <dbReference type="ARBA" id="ARBA00022490"/>
    </source>
</evidence>
<evidence type="ECO:0000313" key="7">
    <source>
        <dbReference type="Proteomes" id="UP000812440"/>
    </source>
</evidence>
<name>A0A8T2J8C8_9PIPI</name>
<feature type="coiled-coil region" evidence="5">
    <location>
        <begin position="45"/>
        <end position="635"/>
    </location>
</feature>
<dbReference type="EMBL" id="JAACNH010000006">
    <property type="protein sequence ID" value="KAG8439580.1"/>
    <property type="molecule type" value="Genomic_DNA"/>
</dbReference>
<dbReference type="EMBL" id="JAACNH010000006">
    <property type="protein sequence ID" value="KAG8439581.1"/>
    <property type="molecule type" value="Genomic_DNA"/>
</dbReference>
<proteinExistence type="predicted"/>
<evidence type="ECO:0000256" key="3">
    <source>
        <dbReference type="ARBA" id="ARBA00023054"/>
    </source>
</evidence>
<evidence type="ECO:0000256" key="4">
    <source>
        <dbReference type="ARBA" id="ARBA00023212"/>
    </source>
</evidence>
<dbReference type="AlphaFoldDB" id="A0A8T2J8C8"/>
<comment type="caution">
    <text evidence="6">The sequence shown here is derived from an EMBL/GenBank/DDBJ whole genome shotgun (WGS) entry which is preliminary data.</text>
</comment>
<keyword evidence="4" id="KW-0206">Cytoskeleton</keyword>
<comment type="subcellular location">
    <subcellularLocation>
        <location evidence="1">Cytoplasm</location>
        <location evidence="1">Cytoskeleton</location>
        <location evidence="1">Microtubule organizing center</location>
        <location evidence="1">Centrosome</location>
    </subcellularLocation>
</comment>
<sequence length="715" mass="84441">MDVRASVPDKMETFPEILPQMSSTTGVSGTDTELQKLLIDEQMRCEHHKTNYQMLKAEHTRLQDEYIKSQNECKRLLAENQTTQEKFQLMLTELHGELLDKTREVEELKLKELSPQKLELIKLQVQEELETLMRERYHKLEEDAEKYRAEYNKLRYELAFLKSEYDHQKEEHERFLDEHRIKYEAEILQLEREKKELRDQIMTVDPTRDSKRVEVLLREKAQLLQKLKSLEAETTELRAERENYGAQAENVQRIQVRQMAETQAIIRSLEAEKQSIKLQAERLEKELHEAREQNTFLTTKLHKAEREVTALASKVDEHKYSHKIEIANIKLEAAKNKNETEHERDKIQSQLDVLETENGILKATLERQKELLAEKERELIRKVQAAKEAGFQQIAVLQDERLEFENRIAELERYKVEHESQKQSEISQLEEKLHIVQSAEESTKRELQSLRSKYQQQISCIEQLEKEKHDESELKQQINDLKMQLASLSESENTLLLANEKLREIVERLKQESRNARSQAEKAQHNADKELESNRIDWLQEKHKLQESITELQEKYSQVKEKLHRAAAAQKKRKTLNENKCIKLQKKIEVLEAKKEELETQKDVFNRQNVPHEEFGRLQRRLKDLQRRHNEFRSLILDPNTLASGLLNSVSYLSSTVGPGAQFSFINVQEEQHQRELSLLRKRLEELETTQKKQLEELGPISEHSKLDTCQLAST</sequence>
<dbReference type="Proteomes" id="UP000812440">
    <property type="component" value="Chromosome 3"/>
</dbReference>
<dbReference type="GO" id="GO:0005794">
    <property type="term" value="C:Golgi apparatus"/>
    <property type="evidence" value="ECO:0007669"/>
    <property type="project" value="TreeGrafter"/>
</dbReference>
<dbReference type="InterPro" id="IPR052116">
    <property type="entry name" value="Centro_Cilium_Assembly"/>
</dbReference>
<accession>A0A8T2J8C8</accession>
<evidence type="ECO:0008006" key="8">
    <source>
        <dbReference type="Google" id="ProtNLM"/>
    </source>
</evidence>
<feature type="coiled-coil region" evidence="5">
    <location>
        <begin position="670"/>
        <end position="697"/>
    </location>
</feature>
<protein>
    <recommendedName>
        <fullName evidence="8">Centrosomal protein of 83 kDa</fullName>
    </recommendedName>
</protein>
<evidence type="ECO:0000313" key="6">
    <source>
        <dbReference type="EMBL" id="KAG8439580.1"/>
    </source>
</evidence>
<dbReference type="PANTHER" id="PTHR23170:SF2">
    <property type="entry name" value="CENTROSOMAL PROTEIN OF 83 KDA"/>
    <property type="match status" value="1"/>
</dbReference>